<accession>A0AAU8BPU6</accession>
<reference evidence="1" key="1">
    <citation type="submission" date="2023-01" db="EMBL/GenBank/DDBJ databases">
        <title>Vibrio sp. CB1-14 genome sequencing.</title>
        <authorList>
            <person name="Otstavnykh N."/>
            <person name="Isaeva M."/>
            <person name="Meleshko D."/>
        </authorList>
    </citation>
    <scope>NUCLEOTIDE SEQUENCE</scope>
    <source>
        <strain evidence="1">CB1-14</strain>
    </source>
</reference>
<evidence type="ECO:0000313" key="1">
    <source>
        <dbReference type="EMBL" id="XCD17648.1"/>
    </source>
</evidence>
<sequence>MKLFNYIPHSLFIFALGSLYGCGNSTPQINEPEIMTTSSMKIRTFDLIQNHSGFAIHDVVAQTHSQHKYHLLKDHVLSHSSLLTTVHFSEPIDSLHPFTISLLDRNLQIKRASTQIDIVDDAFYWVFAIGDVIASQYSLYAMTRPDITPVDDSVPLFIVDTTLPQHSMAQLKVTDSDLSLQTLLLDSPTQINLPKDIGDFSIEIKHSESNTILCENLLSKYTHLYREEVIHWQDGQWLVVVSGNEQCSLHLIY</sequence>
<gene>
    <name evidence="1" type="ORF">PG915_20335</name>
</gene>
<name>A0AAU8BPU6_9VIBR</name>
<dbReference type="RefSeq" id="WP_353498827.1">
    <property type="nucleotide sequence ID" value="NZ_CP115921.1"/>
</dbReference>
<dbReference type="EMBL" id="CP115921">
    <property type="protein sequence ID" value="XCD17648.1"/>
    <property type="molecule type" value="Genomic_DNA"/>
</dbReference>
<evidence type="ECO:0008006" key="2">
    <source>
        <dbReference type="Google" id="ProtNLM"/>
    </source>
</evidence>
<dbReference type="PROSITE" id="PS51257">
    <property type="entry name" value="PROKAR_LIPOPROTEIN"/>
    <property type="match status" value="1"/>
</dbReference>
<dbReference type="KEGG" id="vck:PG915_20335"/>
<proteinExistence type="predicted"/>
<organism evidence="1">
    <name type="scientific">Vibrio chaetopteri</name>
    <dbReference type="NCBI Taxonomy" id="3016528"/>
    <lineage>
        <taxon>Bacteria</taxon>
        <taxon>Pseudomonadati</taxon>
        <taxon>Pseudomonadota</taxon>
        <taxon>Gammaproteobacteria</taxon>
        <taxon>Vibrionales</taxon>
        <taxon>Vibrionaceae</taxon>
        <taxon>Vibrio</taxon>
    </lineage>
</organism>
<protein>
    <recommendedName>
        <fullName evidence="2">Lipoprotein</fullName>
    </recommendedName>
</protein>
<dbReference type="AlphaFoldDB" id="A0AAU8BPU6"/>